<evidence type="ECO:0000313" key="4">
    <source>
        <dbReference type="EMBL" id="WCE15990.1"/>
    </source>
</evidence>
<keyword evidence="5" id="KW-1185">Reference proteome</keyword>
<evidence type="ECO:0000256" key="1">
    <source>
        <dbReference type="ARBA" id="ARBA00022729"/>
    </source>
</evidence>
<dbReference type="InterPro" id="IPR010854">
    <property type="entry name" value="YdgH/BhsA/McbA-like_dom"/>
</dbReference>
<gene>
    <name evidence="4" type="ORF">PHA72_25530</name>
</gene>
<feature type="chain" id="PRO_5043892543" evidence="2">
    <location>
        <begin position="19"/>
        <end position="86"/>
    </location>
</feature>
<feature type="domain" description="YdgH/BhsA/McbA-like" evidence="3">
    <location>
        <begin position="34"/>
        <end position="86"/>
    </location>
</feature>
<proteinExistence type="predicted"/>
<keyword evidence="1 2" id="KW-0732">Signal</keyword>
<organism evidence="4 5">
    <name type="scientific">Enterobacter ludwigii</name>
    <dbReference type="NCBI Taxonomy" id="299767"/>
    <lineage>
        <taxon>Bacteria</taxon>
        <taxon>Pseudomonadati</taxon>
        <taxon>Pseudomonadota</taxon>
        <taxon>Gammaproteobacteria</taxon>
        <taxon>Enterobacterales</taxon>
        <taxon>Enterobacteriaceae</taxon>
        <taxon>Enterobacter</taxon>
        <taxon>Enterobacter cloacae complex</taxon>
    </lineage>
</organism>
<dbReference type="InterPro" id="IPR036275">
    <property type="entry name" value="YdgH-like_sf"/>
</dbReference>
<dbReference type="InterPro" id="IPR025543">
    <property type="entry name" value="Dodecin-like"/>
</dbReference>
<protein>
    <submittedName>
        <fullName evidence="4">DUF1471 domain-containing protein</fullName>
    </submittedName>
</protein>
<dbReference type="Proteomes" id="UP001210538">
    <property type="component" value="Plasmid unnamed1"/>
</dbReference>
<dbReference type="Gene3D" id="3.30.1660.10">
    <property type="entry name" value="Flavin-binding protein dodecin"/>
    <property type="match status" value="1"/>
</dbReference>
<keyword evidence="4" id="KW-0614">Plasmid</keyword>
<sequence length="86" mass="9219">MKKCLVLSLILSAINCYASTEATYKNPAPSSSVRIGSVSFFNSGSVTQSEIVNELSRKSDELGGSYFVTTSLDVDNNSRATAVVYK</sequence>
<dbReference type="AlphaFoldDB" id="A0AAX3LI47"/>
<dbReference type="SUPFAM" id="SSF159871">
    <property type="entry name" value="YdgH-like"/>
    <property type="match status" value="1"/>
</dbReference>
<evidence type="ECO:0000259" key="3">
    <source>
        <dbReference type="Pfam" id="PF07338"/>
    </source>
</evidence>
<reference evidence="4 5" key="1">
    <citation type="submission" date="2023-01" db="EMBL/GenBank/DDBJ databases">
        <title>Genome sequence resource and annotation of Enterobacter ludwigii, an economically important pathogen of seedling wilt with strawberry.</title>
        <authorList>
            <person name="Xie Y."/>
        </authorList>
    </citation>
    <scope>NUCLEOTIDE SEQUENCE [LARGE SCALE GENOMIC DNA]</scope>
    <source>
        <strain evidence="4 5">CM-TZ4</strain>
        <plasmid evidence="4 5">unnamed1</plasmid>
    </source>
</reference>
<feature type="signal peptide" evidence="2">
    <location>
        <begin position="1"/>
        <end position="18"/>
    </location>
</feature>
<name>A0AAX3LI47_9ENTR</name>
<geneLocation type="plasmid" evidence="4 5">
    <name>unnamed1</name>
</geneLocation>
<evidence type="ECO:0000256" key="2">
    <source>
        <dbReference type="SAM" id="SignalP"/>
    </source>
</evidence>
<dbReference type="RefSeq" id="WP_265217170.1">
    <property type="nucleotide sequence ID" value="NZ_CP116348.1"/>
</dbReference>
<evidence type="ECO:0000313" key="5">
    <source>
        <dbReference type="Proteomes" id="UP001210538"/>
    </source>
</evidence>
<dbReference type="EMBL" id="CP116348">
    <property type="protein sequence ID" value="WCE15990.1"/>
    <property type="molecule type" value="Genomic_DNA"/>
</dbReference>
<accession>A0AAX3LI47</accession>
<dbReference type="Pfam" id="PF07338">
    <property type="entry name" value="YdgH_BhsA-like"/>
    <property type="match status" value="1"/>
</dbReference>